<reference evidence="8" key="1">
    <citation type="journal article" date="2019" name="Int. J. Syst. Evol. Microbiol.">
        <title>The Global Catalogue of Microorganisms (GCM) 10K type strain sequencing project: providing services to taxonomists for standard genome sequencing and annotation.</title>
        <authorList>
            <consortium name="The Broad Institute Genomics Platform"/>
            <consortium name="The Broad Institute Genome Sequencing Center for Infectious Disease"/>
            <person name="Wu L."/>
            <person name="Ma J."/>
        </authorList>
    </citation>
    <scope>NUCLEOTIDE SEQUENCE [LARGE SCALE GENOMIC DNA]</scope>
    <source>
        <strain evidence="8">TISTR 1858</strain>
    </source>
</reference>
<dbReference type="PANTHER" id="PTHR42953">
    <property type="entry name" value="HIGH-AFFINITY ZINC UPTAKE SYSTEM PROTEIN ZNUA-RELATED"/>
    <property type="match status" value="1"/>
</dbReference>
<evidence type="ECO:0000313" key="8">
    <source>
        <dbReference type="Proteomes" id="UP001597451"/>
    </source>
</evidence>
<dbReference type="InterPro" id="IPR050492">
    <property type="entry name" value="Bact_metal-bind_prot9"/>
</dbReference>
<dbReference type="SUPFAM" id="SSF53807">
    <property type="entry name" value="Helical backbone' metal receptor"/>
    <property type="match status" value="1"/>
</dbReference>
<evidence type="ECO:0000313" key="7">
    <source>
        <dbReference type="EMBL" id="MFD2629839.1"/>
    </source>
</evidence>
<dbReference type="Gene3D" id="3.40.50.1980">
    <property type="entry name" value="Nitrogenase molybdenum iron protein domain"/>
    <property type="match status" value="3"/>
</dbReference>
<comment type="similarity">
    <text evidence="3">Belongs to the bacterial solute-binding protein 9 family.</text>
</comment>
<feature type="chain" id="PRO_5045655263" evidence="6">
    <location>
        <begin position="25"/>
        <end position="378"/>
    </location>
</feature>
<dbReference type="PROSITE" id="PS51257">
    <property type="entry name" value="PROKAR_LIPOPROTEIN"/>
    <property type="match status" value="1"/>
</dbReference>
<keyword evidence="1 3" id="KW-0813">Transport</keyword>
<keyword evidence="4" id="KW-0175">Coiled coil</keyword>
<protein>
    <submittedName>
        <fullName evidence="7">Metal ABC transporter solute-binding protein, Zn/Mn family</fullName>
    </submittedName>
</protein>
<evidence type="ECO:0000256" key="3">
    <source>
        <dbReference type="RuleBase" id="RU003512"/>
    </source>
</evidence>
<keyword evidence="8" id="KW-1185">Reference proteome</keyword>
<sequence length="378" mass="42011">MKKRNYIVLIGLLLSLLLITACNSESENTSADNGGDSEVNPLKIYTTLYPLEDFTKKIGGEFVDVESIMPLGADAHNFEPTSKQMVDIAEADAFIYNGMGIESYAESMSSALEGEDVALVEATDGIETVEHSHDHSHGEEAHNHDHEGEDASSGEEAHNHDHEGEDASSGEEAHNHDHEGEEASSGEEAHNHEGEEDAHAHHHHGDQDPHVWLDPIRAIALAENIKNQLVELKPEEEETFEANFETLKADLEELDSEFHNLVESKESPEMIVSHAAYGYWEETYGIEQLPIAGLSPSEEPSQQELTEVINVAEEKDLQYVIFEQNVTTKVAEVIRNEIGAEPLQLHNLSVLTEEDVENDEDYFSLMQKNLETLDTALQ</sequence>
<evidence type="ECO:0000256" key="1">
    <source>
        <dbReference type="ARBA" id="ARBA00022448"/>
    </source>
</evidence>
<evidence type="ECO:0000256" key="6">
    <source>
        <dbReference type="SAM" id="SignalP"/>
    </source>
</evidence>
<dbReference type="Proteomes" id="UP001597451">
    <property type="component" value="Unassembled WGS sequence"/>
</dbReference>
<name>A0ABW5Q2V0_9BACI</name>
<dbReference type="Pfam" id="PF01297">
    <property type="entry name" value="ZnuA"/>
    <property type="match status" value="1"/>
</dbReference>
<evidence type="ECO:0000256" key="2">
    <source>
        <dbReference type="ARBA" id="ARBA00022729"/>
    </source>
</evidence>
<feature type="coiled-coil region" evidence="4">
    <location>
        <begin position="237"/>
        <end position="264"/>
    </location>
</feature>
<dbReference type="PANTHER" id="PTHR42953:SF8">
    <property type="entry name" value="ZINT DOMAIN-CONTAINING PROTEIN"/>
    <property type="match status" value="1"/>
</dbReference>
<evidence type="ECO:0000256" key="5">
    <source>
        <dbReference type="SAM" id="MobiDB-lite"/>
    </source>
</evidence>
<gene>
    <name evidence="7" type="ORF">ACFSUN_13710</name>
</gene>
<feature type="region of interest" description="Disordered" evidence="5">
    <location>
        <begin position="129"/>
        <end position="210"/>
    </location>
</feature>
<keyword evidence="2 6" id="KW-0732">Signal</keyword>
<evidence type="ECO:0000256" key="4">
    <source>
        <dbReference type="SAM" id="Coils"/>
    </source>
</evidence>
<proteinExistence type="inferred from homology"/>
<accession>A0ABW5Q2V0</accession>
<comment type="caution">
    <text evidence="7">The sequence shown here is derived from an EMBL/GenBank/DDBJ whole genome shotgun (WGS) entry which is preliminary data.</text>
</comment>
<dbReference type="InterPro" id="IPR006127">
    <property type="entry name" value="ZnuA-like"/>
</dbReference>
<organism evidence="7 8">
    <name type="scientific">Oceanobacillus kapialis</name>
    <dbReference type="NCBI Taxonomy" id="481353"/>
    <lineage>
        <taxon>Bacteria</taxon>
        <taxon>Bacillati</taxon>
        <taxon>Bacillota</taxon>
        <taxon>Bacilli</taxon>
        <taxon>Bacillales</taxon>
        <taxon>Bacillaceae</taxon>
        <taxon>Oceanobacillus</taxon>
    </lineage>
</organism>
<dbReference type="PRINTS" id="PR00691">
    <property type="entry name" value="ADHESINB"/>
</dbReference>
<dbReference type="PRINTS" id="PR00690">
    <property type="entry name" value="ADHESNFAMILY"/>
</dbReference>
<feature type="signal peptide" evidence="6">
    <location>
        <begin position="1"/>
        <end position="24"/>
    </location>
</feature>
<dbReference type="InterPro" id="IPR006129">
    <property type="entry name" value="AdhesinB"/>
</dbReference>
<dbReference type="InterPro" id="IPR006128">
    <property type="entry name" value="Lipoprotein_PsaA-like"/>
</dbReference>
<dbReference type="RefSeq" id="WP_379562627.1">
    <property type="nucleotide sequence ID" value="NZ_JBHUMX010000040.1"/>
</dbReference>
<dbReference type="EMBL" id="JBHUMX010000040">
    <property type="protein sequence ID" value="MFD2629839.1"/>
    <property type="molecule type" value="Genomic_DNA"/>
</dbReference>